<dbReference type="AlphaFoldDB" id="A0A176RVK0"/>
<protein>
    <submittedName>
        <fullName evidence="2">Uncharacterized protein</fullName>
    </submittedName>
</protein>
<feature type="transmembrane region" description="Helical" evidence="1">
    <location>
        <begin position="6"/>
        <end position="25"/>
    </location>
</feature>
<proteinExistence type="predicted"/>
<evidence type="ECO:0000313" key="2">
    <source>
        <dbReference type="EMBL" id="OAD19764.1"/>
    </source>
</evidence>
<dbReference type="EMBL" id="LUTY01002674">
    <property type="protein sequence ID" value="OAD19764.1"/>
    <property type="molecule type" value="Genomic_DNA"/>
</dbReference>
<keyword evidence="1" id="KW-1133">Transmembrane helix</keyword>
<reference evidence="2 3" key="1">
    <citation type="submission" date="2016-05" db="EMBL/GenBank/DDBJ databases">
        <title>Single-cell genome of chain-forming Candidatus Thiomargarita nelsonii and comparison to other large sulfur-oxidizing bacteria.</title>
        <authorList>
            <person name="Winkel M."/>
            <person name="Salman V."/>
            <person name="Woyke T."/>
            <person name="Schulz-Vogt H."/>
            <person name="Richter M."/>
            <person name="Flood B."/>
            <person name="Bailey J."/>
            <person name="Amann R."/>
            <person name="Mussmann M."/>
        </authorList>
    </citation>
    <scope>NUCLEOTIDE SEQUENCE [LARGE SCALE GENOMIC DNA]</scope>
    <source>
        <strain evidence="2 3">THI036</strain>
    </source>
</reference>
<evidence type="ECO:0000256" key="1">
    <source>
        <dbReference type="SAM" id="Phobius"/>
    </source>
</evidence>
<comment type="caution">
    <text evidence="2">The sequence shown here is derived from an EMBL/GenBank/DDBJ whole genome shotgun (WGS) entry which is preliminary data.</text>
</comment>
<keyword evidence="1" id="KW-0812">Transmembrane</keyword>
<gene>
    <name evidence="2" type="ORF">THIOM_004583</name>
</gene>
<keyword evidence="1" id="KW-0472">Membrane</keyword>
<sequence>MDFLIFWVFWVFWVFLFFFIFFWFWEPLGEWNHKNRLKMRGVGLRAAEPAIFCCNNNFIIMVI</sequence>
<organism evidence="2 3">
    <name type="scientific">Candidatus Thiomargarita nelsonii</name>
    <dbReference type="NCBI Taxonomy" id="1003181"/>
    <lineage>
        <taxon>Bacteria</taxon>
        <taxon>Pseudomonadati</taxon>
        <taxon>Pseudomonadota</taxon>
        <taxon>Gammaproteobacteria</taxon>
        <taxon>Thiotrichales</taxon>
        <taxon>Thiotrichaceae</taxon>
        <taxon>Thiomargarita</taxon>
    </lineage>
</organism>
<evidence type="ECO:0000313" key="3">
    <source>
        <dbReference type="Proteomes" id="UP000076962"/>
    </source>
</evidence>
<dbReference type="Proteomes" id="UP000076962">
    <property type="component" value="Unassembled WGS sequence"/>
</dbReference>
<keyword evidence="3" id="KW-1185">Reference proteome</keyword>
<accession>A0A176RVK0</accession>
<name>A0A176RVK0_9GAMM</name>